<evidence type="ECO:0000256" key="1">
    <source>
        <dbReference type="ARBA" id="ARBA00004651"/>
    </source>
</evidence>
<keyword evidence="5 7" id="KW-0472">Membrane</keyword>
<evidence type="ECO:0000259" key="8">
    <source>
        <dbReference type="Pfam" id="PF00482"/>
    </source>
</evidence>
<dbReference type="Gene3D" id="1.20.81.30">
    <property type="entry name" value="Type II secretion system (T2SS), domain F"/>
    <property type="match status" value="1"/>
</dbReference>
<protein>
    <submittedName>
        <fullName evidence="9">Flp pilus assembly protein TadB</fullName>
    </submittedName>
    <submittedName>
        <fullName evidence="10">Type II secretion system F family protein</fullName>
    </submittedName>
</protein>
<keyword evidence="2" id="KW-1003">Cell membrane</keyword>
<dbReference type="EMBL" id="CP118709">
    <property type="protein sequence ID" value="WGK80890.1"/>
    <property type="molecule type" value="Genomic_DNA"/>
</dbReference>
<sequence length="323" mass="35954">MATDDITFFLVLLFFAVVFISQALILPAAGSKAKHKELANRLKATHSNLDEETQTLLKEHYLKSLSPIDRKLVSIKILSEFRKSVELSGLHWTLAQTLGITTLMGFVLALVVLIVGQPWFVAVATFIGSFVVVHFYIQKKISDRLAKFESQLPEALDVIRRMLQAGQPVTQAFSEVGNEMPDPVGVEFKNTFNLLNYGYDMRLAIMQMADRTPTVSMLAFASAVLLQKETGGNLSENLDKVGAVLRSRFKLARKIKTISAESRMSAWILVLSPFVLFVGLAIFNPTYVEPLYMDPRGMKIVSIGVVSLAIGAVWIRNIINFEV</sequence>
<reference evidence="9" key="2">
    <citation type="submission" date="2022-06" db="EMBL/GenBank/DDBJ databases">
        <authorList>
            <person name="Goudenege D."/>
            <person name="Le Roux F."/>
        </authorList>
    </citation>
    <scope>NUCLEOTIDE SEQUENCE</scope>
    <source>
        <strain evidence="9">12-063</strain>
    </source>
</reference>
<dbReference type="Proteomes" id="UP001152658">
    <property type="component" value="Unassembled WGS sequence"/>
</dbReference>
<evidence type="ECO:0000313" key="12">
    <source>
        <dbReference type="Proteomes" id="UP001239257"/>
    </source>
</evidence>
<gene>
    <name evidence="10" type="ORF">PYE51_09575</name>
    <name evidence="9" type="ORF">VAE063_900164</name>
</gene>
<dbReference type="Proteomes" id="UP001239257">
    <property type="component" value="Chromosome 1"/>
</dbReference>
<keyword evidence="4 7" id="KW-1133">Transmembrane helix</keyword>
<dbReference type="RefSeq" id="WP_168521172.1">
    <property type="nucleotide sequence ID" value="NZ_CALYLA010000016.1"/>
</dbReference>
<dbReference type="Pfam" id="PF00482">
    <property type="entry name" value="T2SSF"/>
    <property type="match status" value="1"/>
</dbReference>
<evidence type="ECO:0000256" key="2">
    <source>
        <dbReference type="ARBA" id="ARBA00022475"/>
    </source>
</evidence>
<feature type="transmembrane region" description="Helical" evidence="7">
    <location>
        <begin position="300"/>
        <end position="319"/>
    </location>
</feature>
<comment type="subcellular location">
    <subcellularLocation>
        <location evidence="1">Cell membrane</location>
        <topology evidence="1">Multi-pass membrane protein</topology>
    </subcellularLocation>
</comment>
<dbReference type="InterPro" id="IPR042094">
    <property type="entry name" value="T2SS_GspF_sf"/>
</dbReference>
<feature type="coiled-coil region" evidence="6">
    <location>
        <begin position="32"/>
        <end position="59"/>
    </location>
</feature>
<feature type="transmembrane region" description="Helical" evidence="7">
    <location>
        <begin position="92"/>
        <end position="113"/>
    </location>
</feature>
<reference evidence="10" key="1">
    <citation type="submission" date="2022-02" db="EMBL/GenBank/DDBJ databases">
        <title>Emergence and expansion in Europe of a Vibrio aestuarianus clonal complex pathogenic for oysters.</title>
        <authorList>
            <person name="Mesnil A."/>
            <person name="Travers M.-A."/>
        </authorList>
    </citation>
    <scope>NUCLEOTIDE SEQUENCE</scope>
    <source>
        <strain evidence="10">U29</strain>
    </source>
</reference>
<evidence type="ECO:0000313" key="10">
    <source>
        <dbReference type="EMBL" id="WGK80890.1"/>
    </source>
</evidence>
<dbReference type="PANTHER" id="PTHR35007">
    <property type="entry name" value="INTEGRAL MEMBRANE PROTEIN-RELATED"/>
    <property type="match status" value="1"/>
</dbReference>
<evidence type="ECO:0000313" key="9">
    <source>
        <dbReference type="EMBL" id="CAH8215870.1"/>
    </source>
</evidence>
<dbReference type="GeneID" id="79916614"/>
<evidence type="ECO:0000313" key="11">
    <source>
        <dbReference type="Proteomes" id="UP001152658"/>
    </source>
</evidence>
<dbReference type="EMBL" id="CALYLK010000131">
    <property type="protein sequence ID" value="CAH8215870.1"/>
    <property type="molecule type" value="Genomic_DNA"/>
</dbReference>
<evidence type="ECO:0000256" key="6">
    <source>
        <dbReference type="SAM" id="Coils"/>
    </source>
</evidence>
<feature type="transmembrane region" description="Helical" evidence="7">
    <location>
        <begin position="6"/>
        <end position="26"/>
    </location>
</feature>
<keyword evidence="3 7" id="KW-0812">Transmembrane</keyword>
<evidence type="ECO:0000256" key="7">
    <source>
        <dbReference type="SAM" id="Phobius"/>
    </source>
</evidence>
<feature type="transmembrane region" description="Helical" evidence="7">
    <location>
        <begin position="119"/>
        <end position="137"/>
    </location>
</feature>
<organism evidence="10 12">
    <name type="scientific">Vibrio aestuarianus</name>
    <dbReference type="NCBI Taxonomy" id="28171"/>
    <lineage>
        <taxon>Bacteria</taxon>
        <taxon>Pseudomonadati</taxon>
        <taxon>Pseudomonadota</taxon>
        <taxon>Gammaproteobacteria</taxon>
        <taxon>Vibrionales</taxon>
        <taxon>Vibrionaceae</taxon>
        <taxon>Vibrio</taxon>
    </lineage>
</organism>
<dbReference type="PANTHER" id="PTHR35007:SF1">
    <property type="entry name" value="PILUS ASSEMBLY PROTEIN"/>
    <property type="match status" value="1"/>
</dbReference>
<name>A0AAX3U073_9VIBR</name>
<keyword evidence="6" id="KW-0175">Coiled coil</keyword>
<dbReference type="GO" id="GO:0005886">
    <property type="term" value="C:plasma membrane"/>
    <property type="evidence" value="ECO:0007669"/>
    <property type="project" value="UniProtKB-SubCell"/>
</dbReference>
<dbReference type="AlphaFoldDB" id="A0AAX3U073"/>
<feature type="transmembrane region" description="Helical" evidence="7">
    <location>
        <begin position="266"/>
        <end position="288"/>
    </location>
</feature>
<proteinExistence type="predicted"/>
<evidence type="ECO:0000256" key="4">
    <source>
        <dbReference type="ARBA" id="ARBA00022989"/>
    </source>
</evidence>
<dbReference type="InterPro" id="IPR018076">
    <property type="entry name" value="T2SS_GspF_dom"/>
</dbReference>
<evidence type="ECO:0000256" key="3">
    <source>
        <dbReference type="ARBA" id="ARBA00022692"/>
    </source>
</evidence>
<accession>A0AAX3U073</accession>
<keyword evidence="11" id="KW-1185">Reference proteome</keyword>
<evidence type="ECO:0000256" key="5">
    <source>
        <dbReference type="ARBA" id="ARBA00023136"/>
    </source>
</evidence>
<feature type="domain" description="Type II secretion system protein GspF" evidence="8">
    <location>
        <begin position="156"/>
        <end position="278"/>
    </location>
</feature>